<dbReference type="PROSITE" id="PS00936">
    <property type="entry name" value="RIBOSOMAL_L35"/>
    <property type="match status" value="1"/>
</dbReference>
<evidence type="ECO:0000256" key="6">
    <source>
        <dbReference type="RuleBase" id="RU000568"/>
    </source>
</evidence>
<dbReference type="InterPro" id="IPR021137">
    <property type="entry name" value="Ribosomal_bL35-like"/>
</dbReference>
<accession>A0A2A6DZ17</accession>
<dbReference type="Gene3D" id="4.10.410.60">
    <property type="match status" value="1"/>
</dbReference>
<keyword evidence="3 5" id="KW-0687">Ribonucleoprotein</keyword>
<dbReference type="GO" id="GO:0022625">
    <property type="term" value="C:cytosolic large ribosomal subunit"/>
    <property type="evidence" value="ECO:0007669"/>
    <property type="project" value="TreeGrafter"/>
</dbReference>
<dbReference type="Proteomes" id="UP000243688">
    <property type="component" value="Unassembled WGS sequence"/>
</dbReference>
<dbReference type="FunFam" id="4.10.410.60:FF:000001">
    <property type="entry name" value="50S ribosomal protein L35"/>
    <property type="match status" value="1"/>
</dbReference>
<dbReference type="EMBL" id="MOXJ01000029">
    <property type="protein sequence ID" value="PDO09747.1"/>
    <property type="molecule type" value="Genomic_DNA"/>
</dbReference>
<organism evidence="7 8">
    <name type="scientific">Candidatus Reconcilbacillus cellulovorans</name>
    <dbReference type="NCBI Taxonomy" id="1906605"/>
    <lineage>
        <taxon>Bacteria</taxon>
        <taxon>Bacillati</taxon>
        <taxon>Bacillota</taxon>
        <taxon>Bacilli</taxon>
        <taxon>Bacillales</taxon>
        <taxon>Paenibacillaceae</taxon>
        <taxon>Candidatus Reconcilbacillus</taxon>
    </lineage>
</organism>
<dbReference type="GO" id="GO:0006412">
    <property type="term" value="P:translation"/>
    <property type="evidence" value="ECO:0007669"/>
    <property type="project" value="UniProtKB-UniRule"/>
</dbReference>
<dbReference type="PANTHER" id="PTHR33343:SF1">
    <property type="entry name" value="LARGE RIBOSOMAL SUBUNIT PROTEIN BL35M"/>
    <property type="match status" value="1"/>
</dbReference>
<gene>
    <name evidence="5" type="primary">rpmI</name>
    <name evidence="7" type="ORF">BLM47_11050</name>
</gene>
<keyword evidence="2 5" id="KW-0689">Ribosomal protein</keyword>
<proteinExistence type="inferred from homology"/>
<comment type="similarity">
    <text evidence="1 5 6">Belongs to the bacterial ribosomal protein bL35 family.</text>
</comment>
<evidence type="ECO:0000313" key="8">
    <source>
        <dbReference type="Proteomes" id="UP000243688"/>
    </source>
</evidence>
<dbReference type="AlphaFoldDB" id="A0A2A6DZ17"/>
<dbReference type="PANTHER" id="PTHR33343">
    <property type="entry name" value="54S RIBOSOMAL PROTEIN BL35M"/>
    <property type="match status" value="1"/>
</dbReference>
<dbReference type="Pfam" id="PF01632">
    <property type="entry name" value="Ribosomal_L35p"/>
    <property type="match status" value="1"/>
</dbReference>
<dbReference type="SUPFAM" id="SSF143034">
    <property type="entry name" value="L35p-like"/>
    <property type="match status" value="1"/>
</dbReference>
<evidence type="ECO:0000256" key="3">
    <source>
        <dbReference type="ARBA" id="ARBA00023274"/>
    </source>
</evidence>
<dbReference type="PRINTS" id="PR00064">
    <property type="entry name" value="RIBOSOMALL35"/>
</dbReference>
<comment type="caution">
    <text evidence="7">The sequence shown here is derived from an EMBL/GenBank/DDBJ whole genome shotgun (WGS) entry which is preliminary data.</text>
</comment>
<dbReference type="HAMAP" id="MF_00514">
    <property type="entry name" value="Ribosomal_bL35"/>
    <property type="match status" value="1"/>
</dbReference>
<evidence type="ECO:0000313" key="7">
    <source>
        <dbReference type="EMBL" id="PDO09747.1"/>
    </source>
</evidence>
<evidence type="ECO:0000256" key="2">
    <source>
        <dbReference type="ARBA" id="ARBA00022980"/>
    </source>
</evidence>
<reference evidence="7 8" key="1">
    <citation type="submission" date="2016-12" db="EMBL/GenBank/DDBJ databases">
        <title>Candidatus Reconcilibacillus cellulovorans genome.</title>
        <authorList>
            <person name="Kolinko S."/>
            <person name="Wu Y.-W."/>
            <person name="Tachea F."/>
            <person name="Denzel E."/>
            <person name="Hiras J."/>
            <person name="Baecker N."/>
            <person name="Chan L.J."/>
            <person name="Eichorst S.A."/>
            <person name="Frey D."/>
            <person name="Adams P.D."/>
            <person name="Pray T."/>
            <person name="Tanjore D."/>
            <person name="Petzold C.J."/>
            <person name="Gladden J.M."/>
            <person name="Simmons B.A."/>
            <person name="Singer S.W."/>
        </authorList>
    </citation>
    <scope>NUCLEOTIDE SEQUENCE [LARGE SCALE GENOMIC DNA]</scope>
    <source>
        <strain evidence="7">JTherm</strain>
    </source>
</reference>
<dbReference type="GO" id="GO:0003735">
    <property type="term" value="F:structural constituent of ribosome"/>
    <property type="evidence" value="ECO:0007669"/>
    <property type="project" value="InterPro"/>
</dbReference>
<dbReference type="InterPro" id="IPR001706">
    <property type="entry name" value="Ribosomal_bL35"/>
</dbReference>
<evidence type="ECO:0000256" key="1">
    <source>
        <dbReference type="ARBA" id="ARBA00006598"/>
    </source>
</evidence>
<sequence>MPKMKTKSSAKRRFKVTGSGKIRRTHAYRNHLMFGKRPSRRRRLREQPIIHPGDKKRIRRLLNL</sequence>
<dbReference type="NCBIfam" id="TIGR00001">
    <property type="entry name" value="rpmI_bact"/>
    <property type="match status" value="1"/>
</dbReference>
<dbReference type="InterPro" id="IPR018265">
    <property type="entry name" value="Ribosomal_bL35_CS"/>
</dbReference>
<evidence type="ECO:0000256" key="4">
    <source>
        <dbReference type="ARBA" id="ARBA00071664"/>
    </source>
</evidence>
<evidence type="ECO:0000256" key="5">
    <source>
        <dbReference type="HAMAP-Rule" id="MF_00514"/>
    </source>
</evidence>
<name>A0A2A6DZ17_9BACL</name>
<protein>
    <recommendedName>
        <fullName evidence="4 5">Large ribosomal subunit protein bL35</fullName>
    </recommendedName>
</protein>
<dbReference type="InterPro" id="IPR037229">
    <property type="entry name" value="Ribosomal_bL35_sf"/>
</dbReference>